<proteinExistence type="predicted"/>
<organism evidence="1 2">
    <name type="scientific">Thelephora ganbajun</name>
    <name type="common">Ganba fungus</name>
    <dbReference type="NCBI Taxonomy" id="370292"/>
    <lineage>
        <taxon>Eukaryota</taxon>
        <taxon>Fungi</taxon>
        <taxon>Dikarya</taxon>
        <taxon>Basidiomycota</taxon>
        <taxon>Agaricomycotina</taxon>
        <taxon>Agaricomycetes</taxon>
        <taxon>Thelephorales</taxon>
        <taxon>Thelephoraceae</taxon>
        <taxon>Thelephora</taxon>
    </lineage>
</organism>
<dbReference type="Proteomes" id="UP000886501">
    <property type="component" value="Unassembled WGS sequence"/>
</dbReference>
<evidence type="ECO:0000313" key="2">
    <source>
        <dbReference type="Proteomes" id="UP000886501"/>
    </source>
</evidence>
<evidence type="ECO:0000313" key="1">
    <source>
        <dbReference type="EMBL" id="KAF9648609.1"/>
    </source>
</evidence>
<keyword evidence="2" id="KW-1185">Reference proteome</keyword>
<gene>
    <name evidence="1" type="ORF">BDM02DRAFT_3115234</name>
</gene>
<accession>A0ACB6ZGB3</accession>
<dbReference type="EMBL" id="MU118011">
    <property type="protein sequence ID" value="KAF9648609.1"/>
    <property type="molecule type" value="Genomic_DNA"/>
</dbReference>
<comment type="caution">
    <text evidence="1">The sequence shown here is derived from an EMBL/GenBank/DDBJ whole genome shotgun (WGS) entry which is preliminary data.</text>
</comment>
<reference evidence="1" key="2">
    <citation type="journal article" date="2020" name="Nat. Commun.">
        <title>Large-scale genome sequencing of mycorrhizal fungi provides insights into the early evolution of symbiotic traits.</title>
        <authorList>
            <person name="Miyauchi S."/>
            <person name="Kiss E."/>
            <person name="Kuo A."/>
            <person name="Drula E."/>
            <person name="Kohler A."/>
            <person name="Sanchez-Garcia M."/>
            <person name="Morin E."/>
            <person name="Andreopoulos B."/>
            <person name="Barry K.W."/>
            <person name="Bonito G."/>
            <person name="Buee M."/>
            <person name="Carver A."/>
            <person name="Chen C."/>
            <person name="Cichocki N."/>
            <person name="Clum A."/>
            <person name="Culley D."/>
            <person name="Crous P.W."/>
            <person name="Fauchery L."/>
            <person name="Girlanda M."/>
            <person name="Hayes R.D."/>
            <person name="Keri Z."/>
            <person name="LaButti K."/>
            <person name="Lipzen A."/>
            <person name="Lombard V."/>
            <person name="Magnuson J."/>
            <person name="Maillard F."/>
            <person name="Murat C."/>
            <person name="Nolan M."/>
            <person name="Ohm R.A."/>
            <person name="Pangilinan J."/>
            <person name="Pereira M.F."/>
            <person name="Perotto S."/>
            <person name="Peter M."/>
            <person name="Pfister S."/>
            <person name="Riley R."/>
            <person name="Sitrit Y."/>
            <person name="Stielow J.B."/>
            <person name="Szollosi G."/>
            <person name="Zifcakova L."/>
            <person name="Stursova M."/>
            <person name="Spatafora J.W."/>
            <person name="Tedersoo L."/>
            <person name="Vaario L.M."/>
            <person name="Yamada A."/>
            <person name="Yan M."/>
            <person name="Wang P."/>
            <person name="Xu J."/>
            <person name="Bruns T."/>
            <person name="Baldrian P."/>
            <person name="Vilgalys R."/>
            <person name="Dunand C."/>
            <person name="Henrissat B."/>
            <person name="Grigoriev I.V."/>
            <person name="Hibbett D."/>
            <person name="Nagy L.G."/>
            <person name="Martin F.M."/>
        </authorList>
    </citation>
    <scope>NUCLEOTIDE SEQUENCE</scope>
    <source>
        <strain evidence="1">P2</strain>
    </source>
</reference>
<reference evidence="1" key="1">
    <citation type="submission" date="2019-10" db="EMBL/GenBank/DDBJ databases">
        <authorList>
            <consortium name="DOE Joint Genome Institute"/>
            <person name="Kuo A."/>
            <person name="Miyauchi S."/>
            <person name="Kiss E."/>
            <person name="Drula E."/>
            <person name="Kohler A."/>
            <person name="Sanchez-Garcia M."/>
            <person name="Andreopoulos B."/>
            <person name="Barry K.W."/>
            <person name="Bonito G."/>
            <person name="Buee M."/>
            <person name="Carver A."/>
            <person name="Chen C."/>
            <person name="Cichocki N."/>
            <person name="Clum A."/>
            <person name="Culley D."/>
            <person name="Crous P.W."/>
            <person name="Fauchery L."/>
            <person name="Girlanda M."/>
            <person name="Hayes R."/>
            <person name="Keri Z."/>
            <person name="Labutti K."/>
            <person name="Lipzen A."/>
            <person name="Lombard V."/>
            <person name="Magnuson J."/>
            <person name="Maillard F."/>
            <person name="Morin E."/>
            <person name="Murat C."/>
            <person name="Nolan M."/>
            <person name="Ohm R."/>
            <person name="Pangilinan J."/>
            <person name="Pereira M."/>
            <person name="Perotto S."/>
            <person name="Peter M."/>
            <person name="Riley R."/>
            <person name="Sitrit Y."/>
            <person name="Stielow B."/>
            <person name="Szollosi G."/>
            <person name="Zifcakova L."/>
            <person name="Stursova M."/>
            <person name="Spatafora J.W."/>
            <person name="Tedersoo L."/>
            <person name="Vaario L.-M."/>
            <person name="Yamada A."/>
            <person name="Yan M."/>
            <person name="Wang P."/>
            <person name="Xu J."/>
            <person name="Bruns T."/>
            <person name="Baldrian P."/>
            <person name="Vilgalys R."/>
            <person name="Henrissat B."/>
            <person name="Grigoriev I.V."/>
            <person name="Hibbett D."/>
            <person name="Nagy L.G."/>
            <person name="Martin F.M."/>
        </authorList>
    </citation>
    <scope>NUCLEOTIDE SEQUENCE</scope>
    <source>
        <strain evidence="1">P2</strain>
    </source>
</reference>
<name>A0ACB6ZGB3_THEGA</name>
<protein>
    <submittedName>
        <fullName evidence="1">Uncharacterized protein</fullName>
    </submittedName>
</protein>
<sequence length="344" mass="38134">MPRKIFEIDEILRPIARYVVDLGGSSAIALACCCKAFEEPVLSWYWEGQSLDKLSRVIPTEVLKRSGLNGPSHYTFTLFVSSRTSTFSISVYRDTPFDPNTMERDYLAGVVAALPTSLQELTLDVHHAGLGSDELKEEVLLMIRRCGQTLVYLKVDVELSTVTIQHIMRLPNLRTWEVYRSFLPAMLTPRSETTTYLPALRPLGLSATNVGSAFDGEDSASYPCAELPPLVALREIHVHLRRFQTPPRWLADSLTAITSAPGLSLIRFESSSLSDIALEGIEMWVLDNRWILIDRWLARLAEGRGQCPVLTVVLSVPTYGEPPRLGSFLSECKGAGVGIVVGPD</sequence>